<sequence length="127" mass="13914">MHNVHKIQDLATGTKDLAPFRLKSSKSPKGFKLLGLQGNPTGLWGPGPTSVNVPHVGRTLFTLLGESPFRTPEDKAVIAAASSTEWGRVHLEIGGRAEMLQQHAHSPDRWAIDRRMRGSTDILRSTL</sequence>
<evidence type="ECO:0000313" key="1">
    <source>
        <dbReference type="EMBL" id="KAJ5144020.1"/>
    </source>
</evidence>
<proteinExistence type="predicted"/>
<dbReference type="RefSeq" id="XP_056525664.1">
    <property type="nucleotide sequence ID" value="XM_056663551.1"/>
</dbReference>
<reference evidence="1" key="2">
    <citation type="journal article" date="2023" name="IMA Fungus">
        <title>Comparative genomic study of the Penicillium genus elucidates a diverse pangenome and 15 lateral gene transfer events.</title>
        <authorList>
            <person name="Petersen C."/>
            <person name="Sorensen T."/>
            <person name="Nielsen M.R."/>
            <person name="Sondergaard T.E."/>
            <person name="Sorensen J.L."/>
            <person name="Fitzpatrick D.A."/>
            <person name="Frisvad J.C."/>
            <person name="Nielsen K.L."/>
        </authorList>
    </citation>
    <scope>NUCLEOTIDE SEQUENCE</scope>
    <source>
        <strain evidence="1">IBT 22155</strain>
    </source>
</reference>
<dbReference type="EMBL" id="JAPQKL010000002">
    <property type="protein sequence ID" value="KAJ5144020.1"/>
    <property type="molecule type" value="Genomic_DNA"/>
</dbReference>
<name>A0A9W9HC82_9EURO</name>
<keyword evidence="2" id="KW-1185">Reference proteome</keyword>
<evidence type="ECO:0000313" key="2">
    <source>
        <dbReference type="Proteomes" id="UP001149079"/>
    </source>
</evidence>
<organism evidence="1 2">
    <name type="scientific">Penicillium bovifimosum</name>
    <dbReference type="NCBI Taxonomy" id="126998"/>
    <lineage>
        <taxon>Eukaryota</taxon>
        <taxon>Fungi</taxon>
        <taxon>Dikarya</taxon>
        <taxon>Ascomycota</taxon>
        <taxon>Pezizomycotina</taxon>
        <taxon>Eurotiomycetes</taxon>
        <taxon>Eurotiomycetidae</taxon>
        <taxon>Eurotiales</taxon>
        <taxon>Aspergillaceae</taxon>
        <taxon>Penicillium</taxon>
    </lineage>
</organism>
<dbReference type="AlphaFoldDB" id="A0A9W9HC82"/>
<dbReference type="GeneID" id="81402721"/>
<comment type="caution">
    <text evidence="1">The sequence shown here is derived from an EMBL/GenBank/DDBJ whole genome shotgun (WGS) entry which is preliminary data.</text>
</comment>
<gene>
    <name evidence="1" type="ORF">N7515_002807</name>
</gene>
<dbReference type="Proteomes" id="UP001149079">
    <property type="component" value="Unassembled WGS sequence"/>
</dbReference>
<protein>
    <submittedName>
        <fullName evidence="1">Uncharacterized protein</fullName>
    </submittedName>
</protein>
<accession>A0A9W9HC82</accession>
<reference evidence="1" key="1">
    <citation type="submission" date="2022-11" db="EMBL/GenBank/DDBJ databases">
        <authorList>
            <person name="Petersen C."/>
        </authorList>
    </citation>
    <scope>NUCLEOTIDE SEQUENCE</scope>
    <source>
        <strain evidence="1">IBT 22155</strain>
    </source>
</reference>